<dbReference type="HOGENOM" id="CLU_2498668_0_0_1"/>
<dbReference type="Proteomes" id="UP000054166">
    <property type="component" value="Unassembled WGS sequence"/>
</dbReference>
<sequence>MVDYTPTYFDILDFANAIDSRMVSNGEGQASNDIAGLRTVKIRCLRVLGAVNSTILSPLREGDWIGDKSHGRASHIHSCFKILKSG</sequence>
<proteinExistence type="predicted"/>
<gene>
    <name evidence="1" type="ORF">PILCRDRAFT_826473</name>
</gene>
<dbReference type="InParanoid" id="A0A0C3BG14"/>
<name>A0A0C3BG14_PILCF</name>
<reference evidence="1 2" key="1">
    <citation type="submission" date="2014-04" db="EMBL/GenBank/DDBJ databases">
        <authorList>
            <consortium name="DOE Joint Genome Institute"/>
            <person name="Kuo A."/>
            <person name="Tarkka M."/>
            <person name="Buscot F."/>
            <person name="Kohler A."/>
            <person name="Nagy L.G."/>
            <person name="Floudas D."/>
            <person name="Copeland A."/>
            <person name="Barry K.W."/>
            <person name="Cichocki N."/>
            <person name="Veneault-Fourrey C."/>
            <person name="LaButti K."/>
            <person name="Lindquist E.A."/>
            <person name="Lipzen A."/>
            <person name="Lundell T."/>
            <person name="Morin E."/>
            <person name="Murat C."/>
            <person name="Sun H."/>
            <person name="Tunlid A."/>
            <person name="Henrissat B."/>
            <person name="Grigoriev I.V."/>
            <person name="Hibbett D.S."/>
            <person name="Martin F."/>
            <person name="Nordberg H.P."/>
            <person name="Cantor M.N."/>
            <person name="Hua S.X."/>
        </authorList>
    </citation>
    <scope>NUCLEOTIDE SEQUENCE [LARGE SCALE GENOMIC DNA]</scope>
    <source>
        <strain evidence="1 2">F 1598</strain>
    </source>
</reference>
<dbReference type="AlphaFoldDB" id="A0A0C3BG14"/>
<evidence type="ECO:0000313" key="1">
    <source>
        <dbReference type="EMBL" id="KIM76297.1"/>
    </source>
</evidence>
<accession>A0A0C3BG14</accession>
<organism evidence="1 2">
    <name type="scientific">Piloderma croceum (strain F 1598)</name>
    <dbReference type="NCBI Taxonomy" id="765440"/>
    <lineage>
        <taxon>Eukaryota</taxon>
        <taxon>Fungi</taxon>
        <taxon>Dikarya</taxon>
        <taxon>Basidiomycota</taxon>
        <taxon>Agaricomycotina</taxon>
        <taxon>Agaricomycetes</taxon>
        <taxon>Agaricomycetidae</taxon>
        <taxon>Atheliales</taxon>
        <taxon>Atheliaceae</taxon>
        <taxon>Piloderma</taxon>
    </lineage>
</organism>
<dbReference type="EMBL" id="KN833036">
    <property type="protein sequence ID" value="KIM76297.1"/>
    <property type="molecule type" value="Genomic_DNA"/>
</dbReference>
<protein>
    <submittedName>
        <fullName evidence="1">Uncharacterized protein</fullName>
    </submittedName>
</protein>
<keyword evidence="2" id="KW-1185">Reference proteome</keyword>
<evidence type="ECO:0000313" key="2">
    <source>
        <dbReference type="Proteomes" id="UP000054166"/>
    </source>
</evidence>
<reference evidence="2" key="2">
    <citation type="submission" date="2015-01" db="EMBL/GenBank/DDBJ databases">
        <title>Evolutionary Origins and Diversification of the Mycorrhizal Mutualists.</title>
        <authorList>
            <consortium name="DOE Joint Genome Institute"/>
            <consortium name="Mycorrhizal Genomics Consortium"/>
            <person name="Kohler A."/>
            <person name="Kuo A."/>
            <person name="Nagy L.G."/>
            <person name="Floudas D."/>
            <person name="Copeland A."/>
            <person name="Barry K.W."/>
            <person name="Cichocki N."/>
            <person name="Veneault-Fourrey C."/>
            <person name="LaButti K."/>
            <person name="Lindquist E.A."/>
            <person name="Lipzen A."/>
            <person name="Lundell T."/>
            <person name="Morin E."/>
            <person name="Murat C."/>
            <person name="Riley R."/>
            <person name="Ohm R."/>
            <person name="Sun H."/>
            <person name="Tunlid A."/>
            <person name="Henrissat B."/>
            <person name="Grigoriev I.V."/>
            <person name="Hibbett D.S."/>
            <person name="Martin F."/>
        </authorList>
    </citation>
    <scope>NUCLEOTIDE SEQUENCE [LARGE SCALE GENOMIC DNA]</scope>
    <source>
        <strain evidence="2">F 1598</strain>
    </source>
</reference>